<dbReference type="RefSeq" id="WP_073275191.1">
    <property type="nucleotide sequence ID" value="NZ_FRAC01000009.1"/>
</dbReference>
<dbReference type="PANTHER" id="PTHR21064">
    <property type="entry name" value="AMINOGLYCOSIDE PHOSPHOTRANSFERASE DOMAIN-CONTAINING PROTEIN-RELATED"/>
    <property type="match status" value="1"/>
</dbReference>
<dbReference type="InterPro" id="IPR050249">
    <property type="entry name" value="Pseudomonas-type_ThrB"/>
</dbReference>
<sequence>MEDKIIADLIESYGITFNQMTSITGGLLNQKWRISTEKGELLVKQYSTKRFRRESIELIESRLQRQISLEKNGVPCPFLWQSGDRVIRWLDDETAYMVMDFCSGKTETSDTISIAQMRSLGSTCAVMHRGFSQLSAHSDKNLPVFGGYTMDLLWKNFNSRMLKCSPDTPIEYRKALLALEPIMKQLSAEFFDKLPKGFAHEDFHSGNILFDEDCVSAVVDFDRNCYSYIWHDIGRAILSFALEGNRMNLEKVYAFLEGYSQHSALTLPDIADALRLTWCIEIPWWIQPEFFKECDEIPKRFKDEMLWLTEHWLEIDSLLGIK</sequence>
<name>A0A1M6QAJ6_9FIRM</name>
<dbReference type="SUPFAM" id="SSF56112">
    <property type="entry name" value="Protein kinase-like (PK-like)"/>
    <property type="match status" value="1"/>
</dbReference>
<dbReference type="Gene3D" id="3.30.200.20">
    <property type="entry name" value="Phosphorylase Kinase, domain 1"/>
    <property type="match status" value="1"/>
</dbReference>
<dbReference type="AlphaFoldDB" id="A0A1M6QAJ6"/>
<evidence type="ECO:0000313" key="3">
    <source>
        <dbReference type="EMBL" id="SHK17178.1"/>
    </source>
</evidence>
<keyword evidence="3" id="KW-0808">Transferase</keyword>
<dbReference type="InterPro" id="IPR002575">
    <property type="entry name" value="Aminoglycoside_PTrfase"/>
</dbReference>
<gene>
    <name evidence="3" type="ORF">SAMN02745136_01933</name>
</gene>
<dbReference type="PANTHER" id="PTHR21064:SF6">
    <property type="entry name" value="AMINOGLYCOSIDE PHOSPHOTRANSFERASE DOMAIN-CONTAINING PROTEIN"/>
    <property type="match status" value="1"/>
</dbReference>
<dbReference type="GO" id="GO:0019202">
    <property type="term" value="F:amino acid kinase activity"/>
    <property type="evidence" value="ECO:0007669"/>
    <property type="project" value="TreeGrafter"/>
</dbReference>
<accession>A0A1M6QAJ6</accession>
<feature type="domain" description="Aminoglycoside phosphotransferase" evidence="2">
    <location>
        <begin position="21"/>
        <end position="258"/>
    </location>
</feature>
<protein>
    <submittedName>
        <fullName evidence="3">Homoserine kinase type II</fullName>
    </submittedName>
</protein>
<dbReference type="Pfam" id="PF01636">
    <property type="entry name" value="APH"/>
    <property type="match status" value="1"/>
</dbReference>
<dbReference type="STRING" id="1121322.SAMN02745136_01933"/>
<dbReference type="InterPro" id="IPR011009">
    <property type="entry name" value="Kinase-like_dom_sf"/>
</dbReference>
<organism evidence="3 4">
    <name type="scientific">Anaerocolumna jejuensis DSM 15929</name>
    <dbReference type="NCBI Taxonomy" id="1121322"/>
    <lineage>
        <taxon>Bacteria</taxon>
        <taxon>Bacillati</taxon>
        <taxon>Bacillota</taxon>
        <taxon>Clostridia</taxon>
        <taxon>Lachnospirales</taxon>
        <taxon>Lachnospiraceae</taxon>
        <taxon>Anaerocolumna</taxon>
    </lineage>
</organism>
<reference evidence="3 4" key="1">
    <citation type="submission" date="2016-11" db="EMBL/GenBank/DDBJ databases">
        <authorList>
            <person name="Jaros S."/>
            <person name="Januszkiewicz K."/>
            <person name="Wedrychowicz H."/>
        </authorList>
    </citation>
    <scope>NUCLEOTIDE SEQUENCE [LARGE SCALE GENOMIC DNA]</scope>
    <source>
        <strain evidence="3 4">DSM 15929</strain>
    </source>
</reference>
<dbReference type="OrthoDB" id="9777460at2"/>
<dbReference type="Proteomes" id="UP000184386">
    <property type="component" value="Unassembled WGS sequence"/>
</dbReference>
<keyword evidence="4" id="KW-1185">Reference proteome</keyword>
<comment type="similarity">
    <text evidence="1">Belongs to the pseudomonas-type ThrB family.</text>
</comment>
<proteinExistence type="inferred from homology"/>
<evidence type="ECO:0000259" key="2">
    <source>
        <dbReference type="Pfam" id="PF01636"/>
    </source>
</evidence>
<dbReference type="EMBL" id="FRAC01000009">
    <property type="protein sequence ID" value="SHK17178.1"/>
    <property type="molecule type" value="Genomic_DNA"/>
</dbReference>
<evidence type="ECO:0000256" key="1">
    <source>
        <dbReference type="ARBA" id="ARBA00038240"/>
    </source>
</evidence>
<keyword evidence="3" id="KW-0418">Kinase</keyword>
<evidence type="ECO:0000313" key="4">
    <source>
        <dbReference type="Proteomes" id="UP000184386"/>
    </source>
</evidence>
<dbReference type="Gene3D" id="3.90.1200.10">
    <property type="match status" value="1"/>
</dbReference>